<dbReference type="AlphaFoldDB" id="A0A975A1G5"/>
<dbReference type="RefSeq" id="WP_205722801.1">
    <property type="nucleotide sequence ID" value="NZ_CP070608.1"/>
</dbReference>
<dbReference type="KEGG" id="fuv:JR347_04185"/>
<gene>
    <name evidence="2" type="ORF">JR347_04185</name>
</gene>
<reference evidence="2" key="1">
    <citation type="submission" date="2021-02" db="EMBL/GenBank/DDBJ databases">
        <title>Fulvivirga sp. S481 isolated from sea water.</title>
        <authorList>
            <person name="Bae S.S."/>
            <person name="Baek K."/>
        </authorList>
    </citation>
    <scope>NUCLEOTIDE SEQUENCE</scope>
    <source>
        <strain evidence="2">S481</strain>
    </source>
</reference>
<sequence>MAQFNKQEFIDSTLKKIADQKAFVKELSQSPIEEITKKASEKEWSALECVDHMNKAMSLYTEQMKELNLESGEEEIVKIGLKGNFFAEGMRPKGEKISYKMPTTKIFVPEKNDATIILENFLKTLDWSENFLLKNRQNKWHKVKVTSALGPLVKFNLAEAFNFLLAHNERHILQARKAMNRM</sequence>
<dbReference type="InterPro" id="IPR034660">
    <property type="entry name" value="DinB/YfiT-like"/>
</dbReference>
<organism evidence="2 3">
    <name type="scientific">Fulvivirga lutea</name>
    <dbReference type="NCBI Taxonomy" id="2810512"/>
    <lineage>
        <taxon>Bacteria</taxon>
        <taxon>Pseudomonadati</taxon>
        <taxon>Bacteroidota</taxon>
        <taxon>Cytophagia</taxon>
        <taxon>Cytophagales</taxon>
        <taxon>Fulvivirgaceae</taxon>
        <taxon>Fulvivirga</taxon>
    </lineage>
</organism>
<evidence type="ECO:0000259" key="1">
    <source>
        <dbReference type="Pfam" id="PF12867"/>
    </source>
</evidence>
<protein>
    <submittedName>
        <fullName evidence="2">DinB family protein</fullName>
    </submittedName>
</protein>
<accession>A0A975A1G5</accession>
<dbReference type="Gene3D" id="1.20.120.450">
    <property type="entry name" value="dinb family like domain"/>
    <property type="match status" value="1"/>
</dbReference>
<dbReference type="Pfam" id="PF12867">
    <property type="entry name" value="DinB_2"/>
    <property type="match status" value="1"/>
</dbReference>
<dbReference type="Proteomes" id="UP000662783">
    <property type="component" value="Chromosome"/>
</dbReference>
<dbReference type="EMBL" id="CP070608">
    <property type="protein sequence ID" value="QSE98286.1"/>
    <property type="molecule type" value="Genomic_DNA"/>
</dbReference>
<evidence type="ECO:0000313" key="2">
    <source>
        <dbReference type="EMBL" id="QSE98286.1"/>
    </source>
</evidence>
<feature type="domain" description="DinB-like" evidence="1">
    <location>
        <begin position="22"/>
        <end position="175"/>
    </location>
</feature>
<dbReference type="InterPro" id="IPR024775">
    <property type="entry name" value="DinB-like"/>
</dbReference>
<keyword evidence="3" id="KW-1185">Reference proteome</keyword>
<name>A0A975A1G5_9BACT</name>
<evidence type="ECO:0000313" key="3">
    <source>
        <dbReference type="Proteomes" id="UP000662783"/>
    </source>
</evidence>
<proteinExistence type="predicted"/>